<evidence type="ECO:0000259" key="2">
    <source>
        <dbReference type="Pfam" id="PF05229"/>
    </source>
</evidence>
<proteinExistence type="predicted"/>
<keyword evidence="1" id="KW-0732">Signal</keyword>
<reference evidence="3 4" key="1">
    <citation type="submission" date="2021-01" db="EMBL/GenBank/DDBJ databases">
        <title>Roseomonas sp. nov, a bacterium isolated from an oil production mixture in Yumen Oilfield.</title>
        <authorList>
            <person name="Wu D."/>
        </authorList>
    </citation>
    <scope>NUCLEOTIDE SEQUENCE [LARGE SCALE GENOMIC DNA]</scope>
    <source>
        <strain evidence="3 4">ROY-5-3</strain>
    </source>
</reference>
<keyword evidence="3" id="KW-0167">Capsid protein</keyword>
<name>A0ABS6HAF4_9PROT</name>
<evidence type="ECO:0000313" key="4">
    <source>
        <dbReference type="Proteomes" id="UP000689967"/>
    </source>
</evidence>
<feature type="chain" id="PRO_5046386449" evidence="1">
    <location>
        <begin position="23"/>
        <end position="158"/>
    </location>
</feature>
<feature type="domain" description="Spore coat protein U/FanG" evidence="2">
    <location>
        <begin position="25"/>
        <end position="155"/>
    </location>
</feature>
<dbReference type="InterPro" id="IPR007893">
    <property type="entry name" value="Spore_coat_U/FanG"/>
</dbReference>
<keyword evidence="3" id="KW-0946">Virion</keyword>
<comment type="caution">
    <text evidence="3">The sequence shown here is derived from an EMBL/GenBank/DDBJ whole genome shotgun (WGS) entry which is preliminary data.</text>
</comment>
<gene>
    <name evidence="3" type="ORF">JJQ90_16800</name>
</gene>
<accession>A0ABS6HAF4</accession>
<evidence type="ECO:0000313" key="3">
    <source>
        <dbReference type="EMBL" id="MBU8545384.1"/>
    </source>
</evidence>
<dbReference type="Pfam" id="PF05229">
    <property type="entry name" value="SCPU"/>
    <property type="match status" value="1"/>
</dbReference>
<feature type="signal peptide" evidence="1">
    <location>
        <begin position="1"/>
        <end position="22"/>
    </location>
</feature>
<dbReference type="Proteomes" id="UP000689967">
    <property type="component" value="Unassembled WGS sequence"/>
</dbReference>
<dbReference type="RefSeq" id="WP_216877400.1">
    <property type="nucleotide sequence ID" value="NZ_JAERQM010000005.1"/>
</dbReference>
<protein>
    <submittedName>
        <fullName evidence="3">Spore coat protein U domain-containing protein</fullName>
    </submittedName>
</protein>
<organism evidence="3 4">
    <name type="scientific">Falsiroseomonas oleicola</name>
    <dbReference type="NCBI Taxonomy" id="2801474"/>
    <lineage>
        <taxon>Bacteria</taxon>
        <taxon>Pseudomonadati</taxon>
        <taxon>Pseudomonadota</taxon>
        <taxon>Alphaproteobacteria</taxon>
        <taxon>Acetobacterales</taxon>
        <taxon>Roseomonadaceae</taxon>
        <taxon>Falsiroseomonas</taxon>
    </lineage>
</organism>
<evidence type="ECO:0000256" key="1">
    <source>
        <dbReference type="SAM" id="SignalP"/>
    </source>
</evidence>
<sequence length="158" mass="16019">MKRLLLSMTCLGFTALALPAFAQTATGTMAVAADVTAVCTISATSLTFAGYSQTVDTDTTATATGQCTGTSGTLNFTVGEGANYADGSRQVTDGTNFLTYQVAESVGGADLVVADLVDIEISPELGAGSTTLYGRIPAGQGNRPAGAYVDSVVLTINW</sequence>
<dbReference type="EMBL" id="JAERQM010000005">
    <property type="protein sequence ID" value="MBU8545384.1"/>
    <property type="molecule type" value="Genomic_DNA"/>
</dbReference>
<keyword evidence="4" id="KW-1185">Reference proteome</keyword>